<dbReference type="GO" id="GO:0031419">
    <property type="term" value="F:cobalamin binding"/>
    <property type="evidence" value="ECO:0007669"/>
    <property type="project" value="UniProtKB-KW"/>
</dbReference>
<organism evidence="8 9">
    <name type="scientific">Syntrophorhabdus aromaticivorans</name>
    <dbReference type="NCBI Taxonomy" id="328301"/>
    <lineage>
        <taxon>Bacteria</taxon>
        <taxon>Pseudomonadati</taxon>
        <taxon>Thermodesulfobacteriota</taxon>
        <taxon>Syntrophorhabdia</taxon>
        <taxon>Syntrophorhabdales</taxon>
        <taxon>Syntrophorhabdaceae</taxon>
        <taxon>Syntrophorhabdus</taxon>
    </lineage>
</organism>
<dbReference type="PANTHER" id="PTHR45833">
    <property type="entry name" value="METHIONINE SYNTHASE"/>
    <property type="match status" value="1"/>
</dbReference>
<dbReference type="GO" id="GO:0008705">
    <property type="term" value="F:methionine synthase activity"/>
    <property type="evidence" value="ECO:0007669"/>
    <property type="project" value="TreeGrafter"/>
</dbReference>
<evidence type="ECO:0000256" key="4">
    <source>
        <dbReference type="ARBA" id="ARBA00022679"/>
    </source>
</evidence>
<dbReference type="InterPro" id="IPR050554">
    <property type="entry name" value="Met_Synthase/Corrinoid"/>
</dbReference>
<keyword evidence="3" id="KW-0846">Cobalamin</keyword>
<evidence type="ECO:0000256" key="1">
    <source>
        <dbReference type="ARBA" id="ARBA00010398"/>
    </source>
</evidence>
<dbReference type="SUPFAM" id="SSF51717">
    <property type="entry name" value="Dihydropteroate synthetase-like"/>
    <property type="match status" value="1"/>
</dbReference>
<evidence type="ECO:0000256" key="2">
    <source>
        <dbReference type="ARBA" id="ARBA00022603"/>
    </source>
</evidence>
<keyword evidence="6" id="KW-0170">Cobalt</keyword>
<dbReference type="EC" id="2.5.1.15" evidence="8"/>
<dbReference type="GO" id="GO:0005829">
    <property type="term" value="C:cytosol"/>
    <property type="evidence" value="ECO:0007669"/>
    <property type="project" value="TreeGrafter"/>
</dbReference>
<protein>
    <submittedName>
        <fullName evidence="8">Dihydropteroate synthase</fullName>
        <ecNumber evidence="8">2.5.1.15</ecNumber>
    </submittedName>
</protein>
<proteinExistence type="inferred from homology"/>
<accession>A0A971M2E8</accession>
<dbReference type="Gene3D" id="3.20.20.20">
    <property type="entry name" value="Dihydropteroate synthase-like"/>
    <property type="match status" value="1"/>
</dbReference>
<comment type="similarity">
    <text evidence="1">Belongs to the vitamin-B12 dependent methionine synthase family.</text>
</comment>
<dbReference type="GO" id="GO:0046872">
    <property type="term" value="F:metal ion binding"/>
    <property type="evidence" value="ECO:0007669"/>
    <property type="project" value="UniProtKB-KW"/>
</dbReference>
<comment type="caution">
    <text evidence="8">The sequence shown here is derived from an EMBL/GenBank/DDBJ whole genome shotgun (WGS) entry which is preliminary data.</text>
</comment>
<keyword evidence="5" id="KW-0479">Metal-binding</keyword>
<evidence type="ECO:0000256" key="6">
    <source>
        <dbReference type="ARBA" id="ARBA00023285"/>
    </source>
</evidence>
<dbReference type="GO" id="GO:0032259">
    <property type="term" value="P:methylation"/>
    <property type="evidence" value="ECO:0007669"/>
    <property type="project" value="UniProtKB-KW"/>
</dbReference>
<dbReference type="PROSITE" id="PS50972">
    <property type="entry name" value="PTERIN_BINDING"/>
    <property type="match status" value="1"/>
</dbReference>
<dbReference type="InterPro" id="IPR011005">
    <property type="entry name" value="Dihydropteroate_synth-like_sf"/>
</dbReference>
<name>A0A971M2E8_9BACT</name>
<dbReference type="InterPro" id="IPR000489">
    <property type="entry name" value="Pterin-binding_dom"/>
</dbReference>
<evidence type="ECO:0000313" key="8">
    <source>
        <dbReference type="EMBL" id="NLW33881.1"/>
    </source>
</evidence>
<evidence type="ECO:0000259" key="7">
    <source>
        <dbReference type="PROSITE" id="PS50972"/>
    </source>
</evidence>
<feature type="domain" description="Pterin-binding" evidence="7">
    <location>
        <begin position="1"/>
        <end position="266"/>
    </location>
</feature>
<reference evidence="8" key="1">
    <citation type="journal article" date="2020" name="Biotechnol. Biofuels">
        <title>New insights from the biogas microbiome by comprehensive genome-resolved metagenomics of nearly 1600 species originating from multiple anaerobic digesters.</title>
        <authorList>
            <person name="Campanaro S."/>
            <person name="Treu L."/>
            <person name="Rodriguez-R L.M."/>
            <person name="Kovalovszki A."/>
            <person name="Ziels R.M."/>
            <person name="Maus I."/>
            <person name="Zhu X."/>
            <person name="Kougias P.G."/>
            <person name="Basile A."/>
            <person name="Luo G."/>
            <person name="Schluter A."/>
            <person name="Konstantinidis K.T."/>
            <person name="Angelidaki I."/>
        </authorList>
    </citation>
    <scope>NUCLEOTIDE SEQUENCE</scope>
    <source>
        <strain evidence="8">AS06rmzACSIP_7</strain>
    </source>
</reference>
<gene>
    <name evidence="8" type="ORF">GXY80_00160</name>
</gene>
<dbReference type="Pfam" id="PF00809">
    <property type="entry name" value="Pterin_bind"/>
    <property type="match status" value="1"/>
</dbReference>
<dbReference type="Proteomes" id="UP000777265">
    <property type="component" value="Unassembled WGS sequence"/>
</dbReference>
<keyword evidence="4 8" id="KW-0808">Transferase</keyword>
<keyword evidence="2" id="KW-0489">Methyltransferase</keyword>
<dbReference type="EMBL" id="JAAYEE010000004">
    <property type="protein sequence ID" value="NLW33881.1"/>
    <property type="molecule type" value="Genomic_DNA"/>
</dbReference>
<dbReference type="AlphaFoldDB" id="A0A971M2E8"/>
<sequence>MILIGENLNVMSKSVGEALRQKDPGPVRAMAEAEAGAGVDMLDINLGPARKSGPELMEWVIRTVREVTDLPLSLDTTNVDAIEAGLRMEKDRALINSISARPERMKALLPLAKEYGAAFIGLTLGDEGIPRDENERGLLAAQIVAEAAAYDIPEDRIWLDPIVLPINTQQIQIQGCTGFVMMLGELFPNCKSTCGLSNVSNGVPTGLRGILNRTYLIMLKRYGIHSAIVDAFDAELRAIARDGRPGLEALVHNVMDGEPVDMSALSEEEAGYVKTARILLGQSLYSDSWLSI</sequence>
<evidence type="ECO:0000256" key="3">
    <source>
        <dbReference type="ARBA" id="ARBA00022628"/>
    </source>
</evidence>
<reference evidence="8" key="2">
    <citation type="submission" date="2020-01" db="EMBL/GenBank/DDBJ databases">
        <authorList>
            <person name="Campanaro S."/>
        </authorList>
    </citation>
    <scope>NUCLEOTIDE SEQUENCE</scope>
    <source>
        <strain evidence="8">AS06rmzACSIP_7</strain>
    </source>
</reference>
<evidence type="ECO:0000313" key="9">
    <source>
        <dbReference type="Proteomes" id="UP000777265"/>
    </source>
</evidence>
<dbReference type="GO" id="GO:0050667">
    <property type="term" value="P:homocysteine metabolic process"/>
    <property type="evidence" value="ECO:0007669"/>
    <property type="project" value="TreeGrafter"/>
</dbReference>
<dbReference type="PANTHER" id="PTHR45833:SF1">
    <property type="entry name" value="METHIONINE SYNTHASE"/>
    <property type="match status" value="1"/>
</dbReference>
<dbReference type="GO" id="GO:0046653">
    <property type="term" value="P:tetrahydrofolate metabolic process"/>
    <property type="evidence" value="ECO:0007669"/>
    <property type="project" value="TreeGrafter"/>
</dbReference>
<dbReference type="GO" id="GO:0004156">
    <property type="term" value="F:dihydropteroate synthase activity"/>
    <property type="evidence" value="ECO:0007669"/>
    <property type="project" value="UniProtKB-EC"/>
</dbReference>
<evidence type="ECO:0000256" key="5">
    <source>
        <dbReference type="ARBA" id="ARBA00022723"/>
    </source>
</evidence>